<keyword evidence="1" id="KW-0472">Membrane</keyword>
<proteinExistence type="predicted"/>
<protein>
    <submittedName>
        <fullName evidence="2">Uncharacterized protein</fullName>
    </submittedName>
</protein>
<dbReference type="EMBL" id="JRNH01000032">
    <property type="protein sequence ID" value="KGF19487.1"/>
    <property type="molecule type" value="Genomic_DNA"/>
</dbReference>
<evidence type="ECO:0000256" key="1">
    <source>
        <dbReference type="SAM" id="Phobius"/>
    </source>
</evidence>
<accession>A0A095ZLJ8</accession>
<reference evidence="2 3" key="1">
    <citation type="submission" date="2014-07" db="EMBL/GenBank/DDBJ databases">
        <authorList>
            <person name="McCorrison J."/>
            <person name="Sanka R."/>
            <person name="Torralba M."/>
            <person name="Gillis M."/>
            <person name="Haft D.H."/>
            <person name="Methe B."/>
            <person name="Sutton G."/>
            <person name="Nelson K.E."/>
        </authorList>
    </citation>
    <scope>NUCLEOTIDE SEQUENCE [LARGE SCALE GENOMIC DNA]</scope>
    <source>
        <strain evidence="2 3">DNF00011</strain>
    </source>
</reference>
<evidence type="ECO:0000313" key="3">
    <source>
        <dbReference type="Proteomes" id="UP000053528"/>
    </source>
</evidence>
<feature type="transmembrane region" description="Helical" evidence="1">
    <location>
        <begin position="58"/>
        <end position="76"/>
    </location>
</feature>
<feature type="transmembrane region" description="Helical" evidence="1">
    <location>
        <begin position="31"/>
        <end position="52"/>
    </location>
</feature>
<dbReference type="RefSeq" id="WP_035757929.1">
    <property type="nucleotide sequence ID" value="NZ_JRNH01000032.1"/>
</dbReference>
<keyword evidence="1" id="KW-0812">Transmembrane</keyword>
<gene>
    <name evidence="2" type="ORF">HMPREF2128_10470</name>
</gene>
<organism evidence="2 3">
    <name type="scientific">Pseudoglutamicibacter albus DNF00011</name>
    <dbReference type="NCBI Taxonomy" id="1401063"/>
    <lineage>
        <taxon>Bacteria</taxon>
        <taxon>Bacillati</taxon>
        <taxon>Actinomycetota</taxon>
        <taxon>Actinomycetes</taxon>
        <taxon>Micrococcales</taxon>
        <taxon>Micrococcaceae</taxon>
        <taxon>Pseudoglutamicibacter</taxon>
    </lineage>
</organism>
<evidence type="ECO:0000313" key="2">
    <source>
        <dbReference type="EMBL" id="KGF19487.1"/>
    </source>
</evidence>
<name>A0A095ZLJ8_9MICC</name>
<comment type="caution">
    <text evidence="2">The sequence shown here is derived from an EMBL/GenBank/DDBJ whole genome shotgun (WGS) entry which is preliminary data.</text>
</comment>
<dbReference type="Proteomes" id="UP000053528">
    <property type="component" value="Unassembled WGS sequence"/>
</dbReference>
<dbReference type="AlphaFoldDB" id="A0A095ZLJ8"/>
<sequence>MTSPTIWIDWPAPVPNAADYAKRRRMITSPVTTALLVVVTVPVLVIGVLRLAGVGLSGVWLAIMILCGLVGGFFVAPRHRTLHFCGNELHFTGGAPLGAKLPWRDLDQVVLWLVQDREPNGAPRGDGTWMLNIYDQHGRLRYSLTEGPLVPAKMLFDAMDAFPSPRRRLFLIPMRPGLEGIAPPGSHPEWEAIARMEPTPRKVQELLAQKQAPGVPPHA</sequence>
<keyword evidence="1" id="KW-1133">Transmembrane helix</keyword>